<gene>
    <name evidence="3" type="ORF">JOF47_002593</name>
</gene>
<comment type="caution">
    <text evidence="3">The sequence shown here is derived from an EMBL/GenBank/DDBJ whole genome shotgun (WGS) entry which is preliminary data.</text>
</comment>
<keyword evidence="4" id="KW-1185">Reference proteome</keyword>
<evidence type="ECO:0000313" key="3">
    <source>
        <dbReference type="EMBL" id="MBP2387082.1"/>
    </source>
</evidence>
<feature type="compositionally biased region" description="Basic and acidic residues" evidence="1">
    <location>
        <begin position="88"/>
        <end position="104"/>
    </location>
</feature>
<dbReference type="InterPro" id="IPR007138">
    <property type="entry name" value="ABM_dom"/>
</dbReference>
<dbReference type="PANTHER" id="PTHR34474:SF2">
    <property type="entry name" value="SIGNAL TRANSDUCTION PROTEIN TRAP"/>
    <property type="match status" value="1"/>
</dbReference>
<organism evidence="3 4">
    <name type="scientific">Paeniglutamicibacter kerguelensis</name>
    <dbReference type="NCBI Taxonomy" id="254788"/>
    <lineage>
        <taxon>Bacteria</taxon>
        <taxon>Bacillati</taxon>
        <taxon>Actinomycetota</taxon>
        <taxon>Actinomycetes</taxon>
        <taxon>Micrococcales</taxon>
        <taxon>Micrococcaceae</taxon>
        <taxon>Paeniglutamicibacter</taxon>
    </lineage>
</organism>
<dbReference type="GO" id="GO:0016491">
    <property type="term" value="F:oxidoreductase activity"/>
    <property type="evidence" value="ECO:0007669"/>
    <property type="project" value="UniProtKB-KW"/>
</dbReference>
<dbReference type="RefSeq" id="WP_209998942.1">
    <property type="nucleotide sequence ID" value="NZ_BAAAJY010000005.1"/>
</dbReference>
<dbReference type="PROSITE" id="PS51725">
    <property type="entry name" value="ABM"/>
    <property type="match status" value="1"/>
</dbReference>
<dbReference type="InterPro" id="IPR011008">
    <property type="entry name" value="Dimeric_a/b-barrel"/>
</dbReference>
<feature type="region of interest" description="Disordered" evidence="1">
    <location>
        <begin position="76"/>
        <end position="104"/>
    </location>
</feature>
<accession>A0ABS4XF37</accession>
<evidence type="ECO:0000259" key="2">
    <source>
        <dbReference type="PROSITE" id="PS51725"/>
    </source>
</evidence>
<dbReference type="InterPro" id="IPR050404">
    <property type="entry name" value="Heme-degrading_MO"/>
</dbReference>
<keyword evidence="3" id="KW-0560">Oxidoreductase</keyword>
<sequence>MNMYIVTNRIDVPAERAAAFEERFIGNMRNNLSKVAGLSRATLDRPAEEGTPYKVTMEFEAESDFEAWKNSEAFRASHTRPAAADAAPAEKPKNEDVRSATGIERHIRIETYQAAQA</sequence>
<dbReference type="EC" id="1.14.99.48" evidence="3"/>
<dbReference type="Proteomes" id="UP001296993">
    <property type="component" value="Unassembled WGS sequence"/>
</dbReference>
<dbReference type="SUPFAM" id="SSF54909">
    <property type="entry name" value="Dimeric alpha+beta barrel"/>
    <property type="match status" value="1"/>
</dbReference>
<dbReference type="Pfam" id="PF03992">
    <property type="entry name" value="ABM"/>
    <property type="match status" value="1"/>
</dbReference>
<protein>
    <submittedName>
        <fullName evidence="3">Heme oxygenase (Staphylobilin-producing)</fullName>
        <ecNumber evidence="3">1.14.99.48</ecNumber>
    </submittedName>
</protein>
<evidence type="ECO:0000256" key="1">
    <source>
        <dbReference type="SAM" id="MobiDB-lite"/>
    </source>
</evidence>
<dbReference type="Gene3D" id="3.30.70.100">
    <property type="match status" value="1"/>
</dbReference>
<reference evidence="3 4" key="1">
    <citation type="submission" date="2021-03" db="EMBL/GenBank/DDBJ databases">
        <title>Sequencing the genomes of 1000 actinobacteria strains.</title>
        <authorList>
            <person name="Klenk H.-P."/>
        </authorList>
    </citation>
    <scope>NUCLEOTIDE SEQUENCE [LARGE SCALE GENOMIC DNA]</scope>
    <source>
        <strain evidence="3 4">DSM 15797</strain>
    </source>
</reference>
<dbReference type="EMBL" id="JAGIOF010000001">
    <property type="protein sequence ID" value="MBP2387082.1"/>
    <property type="molecule type" value="Genomic_DNA"/>
</dbReference>
<name>A0ABS4XF37_9MICC</name>
<feature type="domain" description="ABM" evidence="2">
    <location>
        <begin position="4"/>
        <end position="94"/>
    </location>
</feature>
<proteinExistence type="predicted"/>
<dbReference type="PANTHER" id="PTHR34474">
    <property type="entry name" value="SIGNAL TRANSDUCTION PROTEIN TRAP"/>
    <property type="match status" value="1"/>
</dbReference>
<evidence type="ECO:0000313" key="4">
    <source>
        <dbReference type="Proteomes" id="UP001296993"/>
    </source>
</evidence>